<protein>
    <submittedName>
        <fullName evidence="2">Divalent cation tolerance protein</fullName>
    </submittedName>
</protein>
<evidence type="ECO:0000256" key="1">
    <source>
        <dbReference type="ARBA" id="ARBA00010169"/>
    </source>
</evidence>
<dbReference type="STRING" id="538381.GCA_001696535_00998"/>
<dbReference type="Pfam" id="PF03091">
    <property type="entry name" value="CutA1"/>
    <property type="match status" value="1"/>
</dbReference>
<dbReference type="PANTHER" id="PTHR23419">
    <property type="entry name" value="DIVALENT CATION TOLERANCE CUTA-RELATED"/>
    <property type="match status" value="1"/>
</dbReference>
<evidence type="ECO:0000313" key="2">
    <source>
        <dbReference type="EMBL" id="SOC25782.1"/>
    </source>
</evidence>
<dbReference type="EMBL" id="OBML01000015">
    <property type="protein sequence ID" value="SOC25782.1"/>
    <property type="molecule type" value="Genomic_DNA"/>
</dbReference>
<dbReference type="Gene3D" id="3.30.70.120">
    <property type="match status" value="1"/>
</dbReference>
<dbReference type="SUPFAM" id="SSF54913">
    <property type="entry name" value="GlnB-like"/>
    <property type="match status" value="1"/>
</dbReference>
<dbReference type="PANTHER" id="PTHR23419:SF8">
    <property type="entry name" value="FI09726P"/>
    <property type="match status" value="1"/>
</dbReference>
<sequence>MDIRLIYATFPDTESARAAAARLVGDGLAACVNMWPGMTSIYQWDGALEESQEVVFLAKTTRSRAREAIEAVVHEHPYDEPAVMLLPVEGGSASFLDWIRRQTGSEAFEGS</sequence>
<organism evidence="2 3">
    <name type="scientific">Stappia indica</name>
    <dbReference type="NCBI Taxonomy" id="538381"/>
    <lineage>
        <taxon>Bacteria</taxon>
        <taxon>Pseudomonadati</taxon>
        <taxon>Pseudomonadota</taxon>
        <taxon>Alphaproteobacteria</taxon>
        <taxon>Hyphomicrobiales</taxon>
        <taxon>Stappiaceae</taxon>
        <taxon>Stappia</taxon>
    </lineage>
</organism>
<dbReference type="GO" id="GO:0005507">
    <property type="term" value="F:copper ion binding"/>
    <property type="evidence" value="ECO:0007669"/>
    <property type="project" value="TreeGrafter"/>
</dbReference>
<dbReference type="InterPro" id="IPR004323">
    <property type="entry name" value="Ion_tolerance_CutA"/>
</dbReference>
<dbReference type="Proteomes" id="UP000219331">
    <property type="component" value="Unassembled WGS sequence"/>
</dbReference>
<dbReference type="InterPro" id="IPR015867">
    <property type="entry name" value="N-reg_PII/ATP_PRibTrfase_C"/>
</dbReference>
<dbReference type="GO" id="GO:0010038">
    <property type="term" value="P:response to metal ion"/>
    <property type="evidence" value="ECO:0007669"/>
    <property type="project" value="InterPro"/>
</dbReference>
<comment type="similarity">
    <text evidence="1">Belongs to the CutA family.</text>
</comment>
<evidence type="ECO:0000313" key="3">
    <source>
        <dbReference type="Proteomes" id="UP000219331"/>
    </source>
</evidence>
<name>A0A285TR27_9HYPH</name>
<gene>
    <name evidence="2" type="ORF">SAMN05421512_11513</name>
</gene>
<keyword evidence="3" id="KW-1185">Reference proteome</keyword>
<dbReference type="RefSeq" id="WP_244271557.1">
    <property type="nucleotide sequence ID" value="NZ_MBQE01000001.1"/>
</dbReference>
<reference evidence="2 3" key="1">
    <citation type="submission" date="2017-08" db="EMBL/GenBank/DDBJ databases">
        <authorList>
            <person name="de Groot N.N."/>
        </authorList>
    </citation>
    <scope>NUCLEOTIDE SEQUENCE [LARGE SCALE GENOMIC DNA]</scope>
    <source>
        <strain evidence="2 3">USBA 352</strain>
    </source>
</reference>
<dbReference type="AlphaFoldDB" id="A0A285TR27"/>
<accession>A0A285TR27</accession>
<dbReference type="InterPro" id="IPR011322">
    <property type="entry name" value="N-reg_PII-like_a/b"/>
</dbReference>
<proteinExistence type="inferred from homology"/>